<proteinExistence type="predicted"/>
<dbReference type="STRING" id="29367.CLPUN_37650"/>
<dbReference type="AlphaFoldDB" id="A0A1S8TA28"/>
<accession>A0A1S8TA28</accession>
<name>A0A1S8TA28_9CLOT</name>
<dbReference type="Proteomes" id="UP000190890">
    <property type="component" value="Unassembled WGS sequence"/>
</dbReference>
<comment type="caution">
    <text evidence="1">The sequence shown here is derived from an EMBL/GenBank/DDBJ whole genome shotgun (WGS) entry which is preliminary data.</text>
</comment>
<organism evidence="1 2">
    <name type="scientific">Clostridium puniceum</name>
    <dbReference type="NCBI Taxonomy" id="29367"/>
    <lineage>
        <taxon>Bacteria</taxon>
        <taxon>Bacillati</taxon>
        <taxon>Bacillota</taxon>
        <taxon>Clostridia</taxon>
        <taxon>Eubacteriales</taxon>
        <taxon>Clostridiaceae</taxon>
        <taxon>Clostridium</taxon>
    </lineage>
</organism>
<reference evidence="1 2" key="1">
    <citation type="submission" date="2016-05" db="EMBL/GenBank/DDBJ databases">
        <title>Microbial solvent formation.</title>
        <authorList>
            <person name="Poehlein A."/>
            <person name="Montoya Solano J.D."/>
            <person name="Flitsch S."/>
            <person name="Krabben P."/>
            <person name="Duerre P."/>
            <person name="Daniel R."/>
        </authorList>
    </citation>
    <scope>NUCLEOTIDE SEQUENCE [LARGE SCALE GENOMIC DNA]</scope>
    <source>
        <strain evidence="1 2">DSM 2619</strain>
    </source>
</reference>
<protein>
    <submittedName>
        <fullName evidence="1">Uncharacterized protein</fullName>
    </submittedName>
</protein>
<keyword evidence="2" id="KW-1185">Reference proteome</keyword>
<sequence length="64" mass="7176">MKNKTIKLILSSLVILIMASFIIGCGNERKENYESITIGGSSALLPLMEKTIEKFNEKKTLCRN</sequence>
<dbReference type="EMBL" id="LZZM01000196">
    <property type="protein sequence ID" value="OOM74640.1"/>
    <property type="molecule type" value="Genomic_DNA"/>
</dbReference>
<gene>
    <name evidence="1" type="ORF">CLPUN_37650</name>
</gene>
<dbReference type="PROSITE" id="PS51257">
    <property type="entry name" value="PROKAR_LIPOPROTEIN"/>
    <property type="match status" value="1"/>
</dbReference>
<evidence type="ECO:0000313" key="1">
    <source>
        <dbReference type="EMBL" id="OOM74640.1"/>
    </source>
</evidence>
<evidence type="ECO:0000313" key="2">
    <source>
        <dbReference type="Proteomes" id="UP000190890"/>
    </source>
</evidence>